<keyword evidence="2 9" id="KW-0963">Cytoplasm</keyword>
<accession>A0ABW6D2T5</accession>
<evidence type="ECO:0000256" key="6">
    <source>
        <dbReference type="ARBA" id="ARBA00022917"/>
    </source>
</evidence>
<dbReference type="PROSITE" id="PS00178">
    <property type="entry name" value="AA_TRNA_LIGASE_I"/>
    <property type="match status" value="1"/>
</dbReference>
<evidence type="ECO:0000259" key="11">
    <source>
        <dbReference type="SMART" id="SM00836"/>
    </source>
</evidence>
<dbReference type="SUPFAM" id="SSF47323">
    <property type="entry name" value="Anticodon-binding domain of a subclass of class I aminoacyl-tRNA synthetases"/>
    <property type="match status" value="1"/>
</dbReference>
<dbReference type="PANTHER" id="PTHR11956:SF5">
    <property type="entry name" value="ARGININE--TRNA LIGASE, CYTOPLASMIC"/>
    <property type="match status" value="1"/>
</dbReference>
<keyword evidence="6 9" id="KW-0648">Protein biosynthesis</keyword>
<comment type="caution">
    <text evidence="13">The sequence shown here is derived from an EMBL/GenBank/DDBJ whole genome shotgun (WGS) entry which is preliminary data.</text>
</comment>
<dbReference type="InterPro" id="IPR001278">
    <property type="entry name" value="Arg-tRNA-ligase"/>
</dbReference>
<dbReference type="PANTHER" id="PTHR11956">
    <property type="entry name" value="ARGINYL-TRNA SYNTHETASE"/>
    <property type="match status" value="1"/>
</dbReference>
<dbReference type="NCBIfam" id="TIGR00456">
    <property type="entry name" value="argS"/>
    <property type="match status" value="1"/>
</dbReference>
<dbReference type="Pfam" id="PF05746">
    <property type="entry name" value="DALR_1"/>
    <property type="match status" value="1"/>
</dbReference>
<feature type="domain" description="DALR anticodon binding" evidence="11">
    <location>
        <begin position="475"/>
        <end position="594"/>
    </location>
</feature>
<evidence type="ECO:0000256" key="3">
    <source>
        <dbReference type="ARBA" id="ARBA00022598"/>
    </source>
</evidence>
<dbReference type="SUPFAM" id="SSF52374">
    <property type="entry name" value="Nucleotidylyl transferase"/>
    <property type="match status" value="1"/>
</dbReference>
<dbReference type="Proteomes" id="UP001598114">
    <property type="component" value="Unassembled WGS sequence"/>
</dbReference>
<dbReference type="SMART" id="SM00836">
    <property type="entry name" value="DALR_1"/>
    <property type="match status" value="1"/>
</dbReference>
<dbReference type="Gene3D" id="1.10.730.10">
    <property type="entry name" value="Isoleucyl-tRNA Synthetase, Domain 1"/>
    <property type="match status" value="1"/>
</dbReference>
<proteinExistence type="inferred from homology"/>
<evidence type="ECO:0000256" key="8">
    <source>
        <dbReference type="ARBA" id="ARBA00049339"/>
    </source>
</evidence>
<comment type="similarity">
    <text evidence="1 9 10">Belongs to the class-I aminoacyl-tRNA synthetase family.</text>
</comment>
<dbReference type="EC" id="6.1.1.19" evidence="9"/>
<dbReference type="SMART" id="SM01016">
    <property type="entry name" value="Arg_tRNA_synt_N"/>
    <property type="match status" value="1"/>
</dbReference>
<dbReference type="InterPro" id="IPR035684">
    <property type="entry name" value="ArgRS_core"/>
</dbReference>
<comment type="subunit">
    <text evidence="9">Monomer.</text>
</comment>
<dbReference type="InterPro" id="IPR008909">
    <property type="entry name" value="DALR_anticod-bd"/>
</dbReference>
<evidence type="ECO:0000313" key="14">
    <source>
        <dbReference type="Proteomes" id="UP001598114"/>
    </source>
</evidence>
<keyword evidence="4 9" id="KW-0547">Nucleotide-binding</keyword>
<evidence type="ECO:0000259" key="12">
    <source>
        <dbReference type="SMART" id="SM01016"/>
    </source>
</evidence>
<evidence type="ECO:0000256" key="5">
    <source>
        <dbReference type="ARBA" id="ARBA00022840"/>
    </source>
</evidence>
<evidence type="ECO:0000256" key="9">
    <source>
        <dbReference type="HAMAP-Rule" id="MF_00123"/>
    </source>
</evidence>
<dbReference type="GO" id="GO:0004814">
    <property type="term" value="F:arginine-tRNA ligase activity"/>
    <property type="evidence" value="ECO:0007669"/>
    <property type="project" value="UniProtKB-EC"/>
</dbReference>
<dbReference type="EMBL" id="JBBKYA010000005">
    <property type="protein sequence ID" value="MFD3276728.1"/>
    <property type="molecule type" value="Genomic_DNA"/>
</dbReference>
<evidence type="ECO:0000256" key="2">
    <source>
        <dbReference type="ARBA" id="ARBA00022490"/>
    </source>
</evidence>
<dbReference type="InterPro" id="IPR005148">
    <property type="entry name" value="Arg-tRNA-synth_N"/>
</dbReference>
<sequence length="594" mass="66742">MLGIQQSIQKSLQEGLQHLFSIDAQEIVLQETKKEFEGTFTFVVFPFTKQASKAPAQIAQLLGEYMLANNLKIKAFQVVQGFLNLSLQDDVWVEILNGINQDAHPFTLADKKEKVLIEYSSPNTNKPLHLGHLRNNFLGFSVSQILDAAGYEVIKTNLVNDRGIHICKSMLAYQLFGNGETPESSGLKGDHLVGKYYVAFDKAYKVEIETLVQQGIDPEEAKKQAPILLKAQDMLLAWEQNEPSVIALWEQMNTWVFDGFAKSYAQMGVSFDKIYRESNTYLLGKKLVDEGLAQGVFFRKDDGSVWIDLTEEGLDEKLVLRRDGTSVYITQDMGTAQLKYEDFGAKRSVYVVGNEQDYHFEVLFHILKKLNKPFSEGNYHLSYGMVDLPSGKMKSREGTVVDADDLMAEMVNTAQSRTLELGKIEGFSTEEAIALFNQLGLGALKYFLLKVDPKKRMLFNPEESIDFQGNTGPFIQYTHARICSLTRKAASMGINIKISAGKSYELAESEQELIFLLGNYKSKIQEAAAQFAPSVIAQYTYDLAKQFNKFYNELSILNEENVDSRNIRLNLASLTGETIKASLALLGIVAPERM</sequence>
<organism evidence="13 14">
    <name type="scientific">Aquirufa echingensis</name>
    <dbReference type="NCBI Taxonomy" id="3096516"/>
    <lineage>
        <taxon>Bacteria</taxon>
        <taxon>Pseudomonadati</taxon>
        <taxon>Bacteroidota</taxon>
        <taxon>Cytophagia</taxon>
        <taxon>Cytophagales</taxon>
        <taxon>Flectobacillaceae</taxon>
        <taxon>Aquirufa</taxon>
    </lineage>
</organism>
<gene>
    <name evidence="9 13" type="primary">argS</name>
    <name evidence="13" type="ORF">SKC38_10865</name>
</gene>
<keyword evidence="3 9" id="KW-0436">Ligase</keyword>
<dbReference type="SUPFAM" id="SSF55190">
    <property type="entry name" value="Arginyl-tRNA synthetase (ArgRS), N-terminal 'additional' domain"/>
    <property type="match status" value="1"/>
</dbReference>
<dbReference type="RefSeq" id="WP_377977259.1">
    <property type="nucleotide sequence ID" value="NZ_JBBKYA010000005.1"/>
</dbReference>
<dbReference type="HAMAP" id="MF_00123">
    <property type="entry name" value="Arg_tRNA_synth"/>
    <property type="match status" value="1"/>
</dbReference>
<dbReference type="PRINTS" id="PR01038">
    <property type="entry name" value="TRNASYNTHARG"/>
</dbReference>
<evidence type="ECO:0000313" key="13">
    <source>
        <dbReference type="EMBL" id="MFD3276728.1"/>
    </source>
</evidence>
<comment type="catalytic activity">
    <reaction evidence="8 9">
        <text>tRNA(Arg) + L-arginine + ATP = L-arginyl-tRNA(Arg) + AMP + diphosphate</text>
        <dbReference type="Rhea" id="RHEA:20301"/>
        <dbReference type="Rhea" id="RHEA-COMP:9658"/>
        <dbReference type="Rhea" id="RHEA-COMP:9673"/>
        <dbReference type="ChEBI" id="CHEBI:30616"/>
        <dbReference type="ChEBI" id="CHEBI:32682"/>
        <dbReference type="ChEBI" id="CHEBI:33019"/>
        <dbReference type="ChEBI" id="CHEBI:78442"/>
        <dbReference type="ChEBI" id="CHEBI:78513"/>
        <dbReference type="ChEBI" id="CHEBI:456215"/>
        <dbReference type="EC" id="6.1.1.19"/>
    </reaction>
</comment>
<dbReference type="Pfam" id="PF00750">
    <property type="entry name" value="tRNA-synt_1d"/>
    <property type="match status" value="1"/>
</dbReference>
<dbReference type="Gene3D" id="3.40.50.620">
    <property type="entry name" value="HUPs"/>
    <property type="match status" value="1"/>
</dbReference>
<evidence type="ECO:0000256" key="10">
    <source>
        <dbReference type="RuleBase" id="RU363038"/>
    </source>
</evidence>
<dbReference type="InterPro" id="IPR014729">
    <property type="entry name" value="Rossmann-like_a/b/a_fold"/>
</dbReference>
<evidence type="ECO:0000256" key="4">
    <source>
        <dbReference type="ARBA" id="ARBA00022741"/>
    </source>
</evidence>
<protein>
    <recommendedName>
        <fullName evidence="9">Arginine--tRNA ligase</fullName>
        <ecNumber evidence="9">6.1.1.19</ecNumber>
    </recommendedName>
    <alternativeName>
        <fullName evidence="9">Arginyl-tRNA synthetase</fullName>
        <shortName evidence="9">ArgRS</shortName>
    </alternativeName>
</protein>
<feature type="short sequence motif" description="'HIGH' region" evidence="9">
    <location>
        <begin position="122"/>
        <end position="132"/>
    </location>
</feature>
<dbReference type="InterPro" id="IPR009080">
    <property type="entry name" value="tRNAsynth_Ia_anticodon-bd"/>
</dbReference>
<keyword evidence="5 9" id="KW-0067">ATP-binding</keyword>
<dbReference type="Pfam" id="PF03485">
    <property type="entry name" value="Arg_tRNA_synt_N"/>
    <property type="match status" value="1"/>
</dbReference>
<evidence type="ECO:0000256" key="1">
    <source>
        <dbReference type="ARBA" id="ARBA00005594"/>
    </source>
</evidence>
<dbReference type="InterPro" id="IPR036695">
    <property type="entry name" value="Arg-tRNA-synth_N_sf"/>
</dbReference>
<dbReference type="Gene3D" id="3.30.1360.70">
    <property type="entry name" value="Arginyl tRNA synthetase N-terminal domain"/>
    <property type="match status" value="1"/>
</dbReference>
<name>A0ABW6D2T5_9BACT</name>
<keyword evidence="14" id="KW-1185">Reference proteome</keyword>
<comment type="subcellular location">
    <subcellularLocation>
        <location evidence="9">Cytoplasm</location>
    </subcellularLocation>
</comment>
<reference evidence="13 14" key="1">
    <citation type="submission" date="2024-03" db="EMBL/GenBank/DDBJ databases">
        <title>Aquirufa genome sequencing.</title>
        <authorList>
            <person name="Pitt A."/>
            <person name="Hahn M.W."/>
        </authorList>
    </citation>
    <scope>NUCLEOTIDE SEQUENCE [LARGE SCALE GENOMIC DNA]</scope>
    <source>
        <strain evidence="13 14">PLAD-142S6K</strain>
    </source>
</reference>
<dbReference type="InterPro" id="IPR001412">
    <property type="entry name" value="aa-tRNA-synth_I_CS"/>
</dbReference>
<feature type="domain" description="Arginyl tRNA synthetase N-terminal" evidence="12">
    <location>
        <begin position="6"/>
        <end position="87"/>
    </location>
</feature>
<evidence type="ECO:0000256" key="7">
    <source>
        <dbReference type="ARBA" id="ARBA00023146"/>
    </source>
</evidence>
<keyword evidence="7 9" id="KW-0030">Aminoacyl-tRNA synthetase</keyword>